<accession>A0AAV4TYC3</accession>
<reference evidence="2 3" key="1">
    <citation type="submission" date="2021-06" db="EMBL/GenBank/DDBJ databases">
        <title>Caerostris darwini draft genome.</title>
        <authorList>
            <person name="Kono N."/>
            <person name="Arakawa K."/>
        </authorList>
    </citation>
    <scope>NUCLEOTIDE SEQUENCE [LARGE SCALE GENOMIC DNA]</scope>
</reference>
<keyword evidence="1" id="KW-1133">Transmembrane helix</keyword>
<comment type="caution">
    <text evidence="2">The sequence shown here is derived from an EMBL/GenBank/DDBJ whole genome shotgun (WGS) entry which is preliminary data.</text>
</comment>
<evidence type="ECO:0008006" key="4">
    <source>
        <dbReference type="Google" id="ProtNLM"/>
    </source>
</evidence>
<evidence type="ECO:0000313" key="2">
    <source>
        <dbReference type="EMBL" id="GIY49413.1"/>
    </source>
</evidence>
<keyword evidence="3" id="KW-1185">Reference proteome</keyword>
<sequence>MKNSDSISFDLGDLIVNRPFSCRRSIMSVVMETHRDHHSSILSLYFPVIFSLMLAPHSPIPTLKFNLGHHIGENSALFGKMRHSTDLSL</sequence>
<organism evidence="2 3">
    <name type="scientific">Caerostris darwini</name>
    <dbReference type="NCBI Taxonomy" id="1538125"/>
    <lineage>
        <taxon>Eukaryota</taxon>
        <taxon>Metazoa</taxon>
        <taxon>Ecdysozoa</taxon>
        <taxon>Arthropoda</taxon>
        <taxon>Chelicerata</taxon>
        <taxon>Arachnida</taxon>
        <taxon>Araneae</taxon>
        <taxon>Araneomorphae</taxon>
        <taxon>Entelegynae</taxon>
        <taxon>Araneoidea</taxon>
        <taxon>Araneidae</taxon>
        <taxon>Caerostris</taxon>
    </lineage>
</organism>
<dbReference type="Proteomes" id="UP001054837">
    <property type="component" value="Unassembled WGS sequence"/>
</dbReference>
<evidence type="ECO:0000256" key="1">
    <source>
        <dbReference type="SAM" id="Phobius"/>
    </source>
</evidence>
<keyword evidence="1" id="KW-0812">Transmembrane</keyword>
<keyword evidence="1" id="KW-0472">Membrane</keyword>
<name>A0AAV4TYC3_9ARAC</name>
<dbReference type="EMBL" id="BPLQ01010221">
    <property type="protein sequence ID" value="GIY49413.1"/>
    <property type="molecule type" value="Genomic_DNA"/>
</dbReference>
<protein>
    <recommendedName>
        <fullName evidence="4">Cytochrome c biogenesis B</fullName>
    </recommendedName>
</protein>
<gene>
    <name evidence="2" type="ORF">CDAR_600891</name>
</gene>
<dbReference type="AlphaFoldDB" id="A0AAV4TYC3"/>
<feature type="transmembrane region" description="Helical" evidence="1">
    <location>
        <begin position="37"/>
        <end position="55"/>
    </location>
</feature>
<proteinExistence type="predicted"/>
<evidence type="ECO:0000313" key="3">
    <source>
        <dbReference type="Proteomes" id="UP001054837"/>
    </source>
</evidence>